<keyword evidence="2" id="KW-1185">Reference proteome</keyword>
<dbReference type="OrthoDB" id="372341at2157"/>
<protein>
    <submittedName>
        <fullName evidence="1">Uncharacterized protein</fullName>
    </submittedName>
</protein>
<name>A0A2A2HAC2_METBR</name>
<accession>A0A2A2HAC2</accession>
<dbReference type="EMBL" id="LMVM01000001">
    <property type="protein sequence ID" value="PAV06372.1"/>
    <property type="molecule type" value="Genomic_DNA"/>
</dbReference>
<sequence length="103" mass="12356">MDHIYEKVKSFIEDNGDEYYLCEIEDILGVDEETLLEVLKQLKNDNIVTEEHFFETGCVNNRVCTDCFEPMEHEDTELKETPEGDIQHIHVYRCHKCFKKEYY</sequence>
<gene>
    <name evidence="1" type="ORF">ASJ80_16260</name>
</gene>
<dbReference type="RefSeq" id="WP_069582599.1">
    <property type="nucleotide sequence ID" value="NZ_LMVM01000001.1"/>
</dbReference>
<evidence type="ECO:0000313" key="1">
    <source>
        <dbReference type="EMBL" id="PAV06372.1"/>
    </source>
</evidence>
<evidence type="ECO:0000313" key="2">
    <source>
        <dbReference type="Proteomes" id="UP000217784"/>
    </source>
</evidence>
<reference evidence="1 2" key="1">
    <citation type="journal article" date="2017" name="BMC Genomics">
        <title>Genomic analysis of methanogenic archaea reveals a shift towards energy conservation.</title>
        <authorList>
            <person name="Gilmore S.P."/>
            <person name="Henske J.K."/>
            <person name="Sexton J.A."/>
            <person name="Solomon K.V."/>
            <person name="Seppala S."/>
            <person name="Yoo J.I."/>
            <person name="Huyett L.M."/>
            <person name="Pressman A."/>
            <person name="Cogan J.Z."/>
            <person name="Kivenson V."/>
            <person name="Peng X."/>
            <person name="Tan Y."/>
            <person name="Valentine D.L."/>
            <person name="O'Malley M.A."/>
        </authorList>
    </citation>
    <scope>NUCLEOTIDE SEQUENCE [LARGE SCALE GENOMIC DNA]</scope>
    <source>
        <strain evidence="1 2">M.o.H.</strain>
    </source>
</reference>
<proteinExistence type="predicted"/>
<comment type="caution">
    <text evidence="1">The sequence shown here is derived from an EMBL/GenBank/DDBJ whole genome shotgun (WGS) entry which is preliminary data.</text>
</comment>
<organism evidence="1 2">
    <name type="scientific">Methanobacterium bryantii</name>
    <dbReference type="NCBI Taxonomy" id="2161"/>
    <lineage>
        <taxon>Archaea</taxon>
        <taxon>Methanobacteriati</taxon>
        <taxon>Methanobacteriota</taxon>
        <taxon>Methanomada group</taxon>
        <taxon>Methanobacteria</taxon>
        <taxon>Methanobacteriales</taxon>
        <taxon>Methanobacteriaceae</taxon>
        <taxon>Methanobacterium</taxon>
    </lineage>
</organism>
<dbReference type="AlphaFoldDB" id="A0A2A2HAC2"/>
<dbReference type="Proteomes" id="UP000217784">
    <property type="component" value="Unassembled WGS sequence"/>
</dbReference>